<name>A0A2G5B903_COERN</name>
<feature type="region of interest" description="Disordered" evidence="1">
    <location>
        <begin position="715"/>
        <end position="753"/>
    </location>
</feature>
<dbReference type="OrthoDB" id="1363at2759"/>
<dbReference type="AlphaFoldDB" id="A0A2G5B903"/>
<protein>
    <submittedName>
        <fullName evidence="2">Uncharacterized protein</fullName>
    </submittedName>
</protein>
<keyword evidence="3" id="KW-1185">Reference proteome</keyword>
<dbReference type="EMBL" id="KZ303507">
    <property type="protein sequence ID" value="PIA15484.1"/>
    <property type="molecule type" value="Genomic_DNA"/>
</dbReference>
<accession>A0A2G5B903</accession>
<evidence type="ECO:0000256" key="1">
    <source>
        <dbReference type="SAM" id="MobiDB-lite"/>
    </source>
</evidence>
<sequence>MEVDQSPEDYFHQHAAAALLRSDAEDLTEDLKESWSGIEDASGSEDEPSVISKKRILRYGRKRLSEMQARFDAAKTRLYEEKQQQLDLEWSQLQNGSHPQYKELIEQADARWADRLDKVEFKLKCGRDLAQKNLECARRSAGATMVTRQGSLRQRMAYGRKRKLWALTDTLRGLERVSETIANISYPLSNQAAQDIQVKGVVAAPRDSNHLLIMPETRLPRVDEEADVSAICGIPALLNHSDTELAVPDAAAASASAYAADGADTKVPGYLRAVHHPYASATDENVYKESVVAPNGGYDHAASQNYQHTYAGQYGGYHHHSAATTVPAAAAAAAGDHVYYTGASAYYSHSQQQQPQNYYIADELQANGVAVMHTPPTNTRGYNTEATNSVNTGGHYRQHVSAATADSTHGHHRHAASQSRVADLLTDTNGAAPTSTAYQASAYYEERAAVPPVTPGSASAHKQHGSASSKRGVALEYDTTPGKRQRLAQHSVTWPSSSSAYPHETHAHMTPRQHQEAARSWGATNGHGADPSGAIPQVYSYAQQPVAHHGHPHTTSAEYSYHTSQAYYDPSKHDYAYYQQQQQQPAPTSASKHSAHYRGADGAYYYQQQQPPQQHQASTYPATYASDYRGNGSSYSGLDTGIAMPPPMSPSPYTGRYTQPGSGASGAWNEYYQQQQHGQVVQYTQPITVASGNSAASKAQQQQQYYQQQQQQQVSQTGRGYYEGSGYYNAPQNQSRTVVEAGGGDGYRQYPSS</sequence>
<organism evidence="2 3">
    <name type="scientific">Coemansia reversa (strain ATCC 12441 / NRRL 1564)</name>
    <dbReference type="NCBI Taxonomy" id="763665"/>
    <lineage>
        <taxon>Eukaryota</taxon>
        <taxon>Fungi</taxon>
        <taxon>Fungi incertae sedis</taxon>
        <taxon>Zoopagomycota</taxon>
        <taxon>Kickxellomycotina</taxon>
        <taxon>Kickxellomycetes</taxon>
        <taxon>Kickxellales</taxon>
        <taxon>Kickxellaceae</taxon>
        <taxon>Coemansia</taxon>
    </lineage>
</organism>
<evidence type="ECO:0000313" key="3">
    <source>
        <dbReference type="Proteomes" id="UP000242474"/>
    </source>
</evidence>
<reference evidence="2 3" key="1">
    <citation type="journal article" date="2015" name="Genome Biol. Evol.">
        <title>Phylogenomic analyses indicate that early fungi evolved digesting cell walls of algal ancestors of land plants.</title>
        <authorList>
            <person name="Chang Y."/>
            <person name="Wang S."/>
            <person name="Sekimoto S."/>
            <person name="Aerts A.L."/>
            <person name="Choi C."/>
            <person name="Clum A."/>
            <person name="LaButti K.M."/>
            <person name="Lindquist E.A."/>
            <person name="Yee Ngan C."/>
            <person name="Ohm R.A."/>
            <person name="Salamov A.A."/>
            <person name="Grigoriev I.V."/>
            <person name="Spatafora J.W."/>
            <person name="Berbee M.L."/>
        </authorList>
    </citation>
    <scope>NUCLEOTIDE SEQUENCE [LARGE SCALE GENOMIC DNA]</scope>
    <source>
        <strain evidence="2 3">NRRL 1564</strain>
    </source>
</reference>
<gene>
    <name evidence="2" type="ORF">COEREDRAFT_82024</name>
</gene>
<feature type="region of interest" description="Disordered" evidence="1">
    <location>
        <begin position="451"/>
        <end position="535"/>
    </location>
</feature>
<feature type="compositionally biased region" description="Basic and acidic residues" evidence="1">
    <location>
        <begin position="503"/>
        <end position="517"/>
    </location>
</feature>
<evidence type="ECO:0000313" key="2">
    <source>
        <dbReference type="EMBL" id="PIA15484.1"/>
    </source>
</evidence>
<feature type="compositionally biased region" description="Polar residues" evidence="1">
    <location>
        <begin position="488"/>
        <end position="500"/>
    </location>
</feature>
<dbReference type="Proteomes" id="UP000242474">
    <property type="component" value="Unassembled WGS sequence"/>
</dbReference>
<proteinExistence type="predicted"/>